<organism evidence="2 3">
    <name type="scientific">Stenomitos frigidus AS-A4</name>
    <dbReference type="NCBI Taxonomy" id="2933935"/>
    <lineage>
        <taxon>Bacteria</taxon>
        <taxon>Bacillati</taxon>
        <taxon>Cyanobacteriota</taxon>
        <taxon>Cyanophyceae</taxon>
        <taxon>Leptolyngbyales</taxon>
        <taxon>Leptolyngbyaceae</taxon>
        <taxon>Stenomitos</taxon>
    </lineage>
</organism>
<gene>
    <name evidence="2" type="ORF">NDI38_23965</name>
</gene>
<protein>
    <submittedName>
        <fullName evidence="2">Uncharacterized protein</fullName>
    </submittedName>
</protein>
<feature type="region of interest" description="Disordered" evidence="1">
    <location>
        <begin position="50"/>
        <end position="70"/>
    </location>
</feature>
<evidence type="ECO:0000256" key="1">
    <source>
        <dbReference type="SAM" id="MobiDB-lite"/>
    </source>
</evidence>
<accession>A0ABV0KQJ6</accession>
<proteinExistence type="predicted"/>
<keyword evidence="3" id="KW-1185">Reference proteome</keyword>
<reference evidence="2 3" key="1">
    <citation type="submission" date="2022-04" db="EMBL/GenBank/DDBJ databases">
        <title>Positive selection, recombination, and allopatry shape intraspecific diversity of widespread and dominant cyanobacteria.</title>
        <authorList>
            <person name="Wei J."/>
            <person name="Shu W."/>
            <person name="Hu C."/>
        </authorList>
    </citation>
    <scope>NUCLEOTIDE SEQUENCE [LARGE SCALE GENOMIC DNA]</scope>
    <source>
        <strain evidence="2 3">AS-A4</strain>
    </source>
</reference>
<sequence>MPPATTAKGWIKTLASEHPDVLASVTVLARTFTTLAPVYLSSCLTPGAFPLSQPHSNGKSKASNLPGNKN</sequence>
<comment type="caution">
    <text evidence="2">The sequence shown here is derived from an EMBL/GenBank/DDBJ whole genome shotgun (WGS) entry which is preliminary data.</text>
</comment>
<name>A0ABV0KQJ6_9CYAN</name>
<evidence type="ECO:0000313" key="3">
    <source>
        <dbReference type="Proteomes" id="UP001476950"/>
    </source>
</evidence>
<evidence type="ECO:0000313" key="2">
    <source>
        <dbReference type="EMBL" id="MEP1061490.1"/>
    </source>
</evidence>
<feature type="compositionally biased region" description="Polar residues" evidence="1">
    <location>
        <begin position="53"/>
        <end position="70"/>
    </location>
</feature>
<dbReference type="EMBL" id="JAMPLM010000035">
    <property type="protein sequence ID" value="MEP1061490.1"/>
    <property type="molecule type" value="Genomic_DNA"/>
</dbReference>
<dbReference type="RefSeq" id="WP_190446310.1">
    <property type="nucleotide sequence ID" value="NZ_JAMPLM010000035.1"/>
</dbReference>
<dbReference type="Proteomes" id="UP001476950">
    <property type="component" value="Unassembled WGS sequence"/>
</dbReference>